<comment type="caution">
    <text evidence="2">The sequence shown here is derived from an EMBL/GenBank/DDBJ whole genome shotgun (WGS) entry which is preliminary data.</text>
</comment>
<proteinExistence type="predicted"/>
<dbReference type="InterPro" id="IPR014729">
    <property type="entry name" value="Rossmann-like_a/b/a_fold"/>
</dbReference>
<accession>A0A316M122</accession>
<dbReference type="PANTHER" id="PTHR43196">
    <property type="entry name" value="SULFATE ADENYLYLTRANSFERASE SUBUNIT 2"/>
    <property type="match status" value="1"/>
</dbReference>
<gene>
    <name evidence="2" type="ORF">DBY38_12660</name>
</gene>
<dbReference type="InterPro" id="IPR050128">
    <property type="entry name" value="Sulfate_adenylyltrnsfr_sub2"/>
</dbReference>
<sequence>MRELLIEKTLLGEINKVELAIERAKAFEPNDRPYLLAFSGGKDSVAAYYILKMAEVNFKAKYSPTSVDPPEVVRFIRKYFPDVEFEKYTETMWELIPRKLFPPNRRGRYCCDVLKERTGELGDTVVTGVRWEESNNRKKQGMVGFWKGKTIVRPIIDWTSEDVWEFIRNNNIPYCELYDKGWERVGCIGCPLNSKNQAKELEAYPSYKKLYIRAFDRMILERIKKGKVTTWKNGEEVMEWWINQTSKEKIEEGQCSFFGD</sequence>
<name>A0A316M122_9CLOT</name>
<dbReference type="PANTHER" id="PTHR43196:SF2">
    <property type="entry name" value="PHOSPHOADENOSINE PHOSPHOSULFATE REDUCTASE"/>
    <property type="match status" value="1"/>
</dbReference>
<dbReference type="AlphaFoldDB" id="A0A316M122"/>
<evidence type="ECO:0000313" key="2">
    <source>
        <dbReference type="EMBL" id="PWL51791.1"/>
    </source>
</evidence>
<dbReference type="Gene3D" id="3.40.50.620">
    <property type="entry name" value="HUPs"/>
    <property type="match status" value="1"/>
</dbReference>
<evidence type="ECO:0000313" key="3">
    <source>
        <dbReference type="Proteomes" id="UP000246114"/>
    </source>
</evidence>
<dbReference type="SUPFAM" id="SSF52402">
    <property type="entry name" value="Adenine nucleotide alpha hydrolases-like"/>
    <property type="match status" value="1"/>
</dbReference>
<evidence type="ECO:0000259" key="1">
    <source>
        <dbReference type="Pfam" id="PF01507"/>
    </source>
</evidence>
<organism evidence="2 3">
    <name type="scientific">Clostridium cadaveris</name>
    <dbReference type="NCBI Taxonomy" id="1529"/>
    <lineage>
        <taxon>Bacteria</taxon>
        <taxon>Bacillati</taxon>
        <taxon>Bacillota</taxon>
        <taxon>Clostridia</taxon>
        <taxon>Eubacteriales</taxon>
        <taxon>Clostridiaceae</taxon>
        <taxon>Clostridium</taxon>
    </lineage>
</organism>
<dbReference type="Proteomes" id="UP000246114">
    <property type="component" value="Unassembled WGS sequence"/>
</dbReference>
<dbReference type="GO" id="GO:0003824">
    <property type="term" value="F:catalytic activity"/>
    <property type="evidence" value="ECO:0007669"/>
    <property type="project" value="InterPro"/>
</dbReference>
<protein>
    <submittedName>
        <fullName evidence="2">FAD synthetase</fullName>
    </submittedName>
</protein>
<feature type="domain" description="Phosphoadenosine phosphosulphate reductase" evidence="1">
    <location>
        <begin position="35"/>
        <end position="191"/>
    </location>
</feature>
<reference evidence="2 3" key="1">
    <citation type="submission" date="2018-03" db="EMBL/GenBank/DDBJ databases">
        <title>The uncultured portion of the human microbiome is neutrally assembled.</title>
        <authorList>
            <person name="Jeraldo P."/>
            <person name="Boardman L."/>
            <person name="White B.A."/>
            <person name="Nelson H."/>
            <person name="Goldenfeld N."/>
            <person name="Chia N."/>
        </authorList>
    </citation>
    <scope>NUCLEOTIDE SEQUENCE [LARGE SCALE GENOMIC DNA]</scope>
    <source>
        <strain evidence="2">CIM:MAG 903</strain>
    </source>
</reference>
<dbReference type="InterPro" id="IPR002500">
    <property type="entry name" value="PAPS_reduct_dom"/>
</dbReference>
<dbReference type="Pfam" id="PF01507">
    <property type="entry name" value="PAPS_reduct"/>
    <property type="match status" value="1"/>
</dbReference>
<dbReference type="EMBL" id="QAMZ01000053">
    <property type="protein sequence ID" value="PWL51791.1"/>
    <property type="molecule type" value="Genomic_DNA"/>
</dbReference>